<dbReference type="GO" id="GO:0005634">
    <property type="term" value="C:nucleus"/>
    <property type="evidence" value="ECO:0007669"/>
    <property type="project" value="TreeGrafter"/>
</dbReference>
<dbReference type="InterPro" id="IPR021869">
    <property type="entry name" value="RNase_Zc3h12_NYN"/>
</dbReference>
<gene>
    <name evidence="3" type="ORF">L9F63_007688</name>
</gene>
<dbReference type="Proteomes" id="UP001233999">
    <property type="component" value="Unassembled WGS sequence"/>
</dbReference>
<organism evidence="3 4">
    <name type="scientific">Diploptera punctata</name>
    <name type="common">Pacific beetle cockroach</name>
    <dbReference type="NCBI Taxonomy" id="6984"/>
    <lineage>
        <taxon>Eukaryota</taxon>
        <taxon>Metazoa</taxon>
        <taxon>Ecdysozoa</taxon>
        <taxon>Arthropoda</taxon>
        <taxon>Hexapoda</taxon>
        <taxon>Insecta</taxon>
        <taxon>Pterygota</taxon>
        <taxon>Neoptera</taxon>
        <taxon>Polyneoptera</taxon>
        <taxon>Dictyoptera</taxon>
        <taxon>Blattodea</taxon>
        <taxon>Blaberoidea</taxon>
        <taxon>Blaberidae</taxon>
        <taxon>Diplopterinae</taxon>
        <taxon>Diploptera</taxon>
    </lineage>
</organism>
<dbReference type="GO" id="GO:0004521">
    <property type="term" value="F:RNA endonuclease activity"/>
    <property type="evidence" value="ECO:0007669"/>
    <property type="project" value="TreeGrafter"/>
</dbReference>
<name>A0AAD7Z8N5_DIPPU</name>
<keyword evidence="4" id="KW-1185">Reference proteome</keyword>
<dbReference type="GO" id="GO:0003729">
    <property type="term" value="F:mRNA binding"/>
    <property type="evidence" value="ECO:0007669"/>
    <property type="project" value="TreeGrafter"/>
</dbReference>
<evidence type="ECO:0000313" key="4">
    <source>
        <dbReference type="Proteomes" id="UP001233999"/>
    </source>
</evidence>
<reference evidence="3" key="2">
    <citation type="submission" date="2023-05" db="EMBL/GenBank/DDBJ databases">
        <authorList>
            <person name="Fouks B."/>
        </authorList>
    </citation>
    <scope>NUCLEOTIDE SEQUENCE</scope>
    <source>
        <strain evidence="3">Stay&amp;Tobe</strain>
        <tissue evidence="3">Testes</tissue>
    </source>
</reference>
<dbReference type="Gene3D" id="3.40.50.11980">
    <property type="match status" value="1"/>
</dbReference>
<reference evidence="3" key="1">
    <citation type="journal article" date="2023" name="IScience">
        <title>Live-bearing cockroach genome reveals convergent evolutionary mechanisms linked to viviparity in insects and beyond.</title>
        <authorList>
            <person name="Fouks B."/>
            <person name="Harrison M.C."/>
            <person name="Mikhailova A.A."/>
            <person name="Marchal E."/>
            <person name="English S."/>
            <person name="Carruthers M."/>
            <person name="Jennings E.C."/>
            <person name="Chiamaka E.L."/>
            <person name="Frigard R.A."/>
            <person name="Pippel M."/>
            <person name="Attardo G.M."/>
            <person name="Benoit J.B."/>
            <person name="Bornberg-Bauer E."/>
            <person name="Tobe S.S."/>
        </authorList>
    </citation>
    <scope>NUCLEOTIDE SEQUENCE</scope>
    <source>
        <strain evidence="3">Stay&amp;Tobe</strain>
    </source>
</reference>
<dbReference type="EMBL" id="JASPKZ010009837">
    <property type="protein sequence ID" value="KAJ9575483.1"/>
    <property type="molecule type" value="Genomic_DNA"/>
</dbReference>
<feature type="compositionally biased region" description="Low complexity" evidence="1">
    <location>
        <begin position="22"/>
        <end position="35"/>
    </location>
</feature>
<feature type="region of interest" description="Disordered" evidence="1">
    <location>
        <begin position="22"/>
        <end position="45"/>
    </location>
</feature>
<accession>A0AAD7Z8N5</accession>
<dbReference type="AlphaFoldDB" id="A0AAD7Z8N5"/>
<sequence length="537" mass="60341">MNEIHNNSSSLNKDCGSKCETSISSKSLSPQPSMPGGTVCHSSKQTEQSSTPAFLNFCEVRNQPSTILTVTSTPNQVTDDCKTALDISSNIQCIEKPVSTSNSSNNNYYSLISDTSFTALNIRMSNEDITPLIVDATSSARSLSRGEGSAVVRNIIHHRSKNEASEKNKRKRKRSIFSVINSCAGQAEKDDDVISISDDEISIIKADIIPNSIPKIKNSMPPYKRQKTCSEVPVIDLCTPSGGRERTKMKEKRNKWRKEKLNNRKQERKNKRLFQLQQREEIISTSQPSVNELHSRILHPRNLPIQNQVPSIQPKKLKWYKSILGTVQQRGPFPHASSTITSSTVNNEAVLRRDVNSAEGSSSTMCDNNIYNPNPTEAKTGLRPIVIDGCNVAYGHANGAYFSSIGLKFCIDYFLKRNHKVLAFVPKFRKHHHATKDPQLLEELERKGLVSFTPSRNINGKLVTSYDDRYIVQYAVECGGVIISTDNYNDLIHENPKWKETIENRLLQFTWAGDILLFPQDPLGRFGPNLDQFLRFP</sequence>
<dbReference type="CDD" id="cd18719">
    <property type="entry name" value="PIN_Zc3h12a-N4BP1-like"/>
    <property type="match status" value="1"/>
</dbReference>
<dbReference type="PANTHER" id="PTHR12876:SF35">
    <property type="entry name" value="LD08718P-RELATED"/>
    <property type="match status" value="1"/>
</dbReference>
<dbReference type="PANTHER" id="PTHR12876">
    <property type="entry name" value="N4BP1-RELATED"/>
    <property type="match status" value="1"/>
</dbReference>
<dbReference type="Pfam" id="PF11977">
    <property type="entry name" value="RNase_Zc3h12a"/>
    <property type="match status" value="1"/>
</dbReference>
<evidence type="ECO:0000313" key="3">
    <source>
        <dbReference type="EMBL" id="KAJ9575483.1"/>
    </source>
</evidence>
<dbReference type="GO" id="GO:0036464">
    <property type="term" value="C:cytoplasmic ribonucleoprotein granule"/>
    <property type="evidence" value="ECO:0007669"/>
    <property type="project" value="TreeGrafter"/>
</dbReference>
<dbReference type="InterPro" id="IPR051101">
    <property type="entry name" value="ZC3H12/N4BP1_RNase_Reg"/>
</dbReference>
<protein>
    <recommendedName>
        <fullName evidence="2">RNase NYN domain-containing protein</fullName>
    </recommendedName>
</protein>
<evidence type="ECO:0000256" key="1">
    <source>
        <dbReference type="SAM" id="MobiDB-lite"/>
    </source>
</evidence>
<evidence type="ECO:0000259" key="2">
    <source>
        <dbReference type="Pfam" id="PF11977"/>
    </source>
</evidence>
<dbReference type="FunFam" id="3.40.50.11980:FF:000001">
    <property type="entry name" value="ZC3H12A isoform 1"/>
    <property type="match status" value="1"/>
</dbReference>
<feature type="domain" description="RNase NYN" evidence="2">
    <location>
        <begin position="382"/>
        <end position="532"/>
    </location>
</feature>
<proteinExistence type="predicted"/>
<feature type="region of interest" description="Disordered" evidence="1">
    <location>
        <begin position="250"/>
        <end position="271"/>
    </location>
</feature>
<comment type="caution">
    <text evidence="3">The sequence shown here is derived from an EMBL/GenBank/DDBJ whole genome shotgun (WGS) entry which is preliminary data.</text>
</comment>